<keyword evidence="14 23" id="KW-0547">Nucleotide-binding</keyword>
<evidence type="ECO:0000256" key="20">
    <source>
        <dbReference type="ARBA" id="ARBA00023180"/>
    </source>
</evidence>
<dbReference type="EC" id="2.7.11.1" evidence="5"/>
<evidence type="ECO:0000256" key="15">
    <source>
        <dbReference type="ARBA" id="ARBA00022777"/>
    </source>
</evidence>
<evidence type="ECO:0000256" key="12">
    <source>
        <dbReference type="ARBA" id="ARBA00022729"/>
    </source>
</evidence>
<keyword evidence="10" id="KW-0808">Transferase</keyword>
<evidence type="ECO:0000256" key="3">
    <source>
        <dbReference type="ARBA" id="ARBA00008684"/>
    </source>
</evidence>
<keyword evidence="12 25" id="KW-0732">Signal</keyword>
<reference evidence="28" key="1">
    <citation type="submission" date="2024-07" db="EMBL/GenBank/DDBJ databases">
        <title>Two chromosome-level genome assemblies of Korean endemic species Abeliophyllum distichum and Forsythia ovata (Oleaceae).</title>
        <authorList>
            <person name="Jang H."/>
        </authorList>
    </citation>
    <scope>NUCLEOTIDE SEQUENCE [LARGE SCALE GENOMIC DNA]</scope>
</reference>
<feature type="binding site" evidence="23">
    <location>
        <position position="774"/>
    </location>
    <ligand>
        <name>ATP</name>
        <dbReference type="ChEBI" id="CHEBI:30616"/>
    </ligand>
</feature>
<dbReference type="Gene3D" id="3.30.200.20">
    <property type="entry name" value="Phosphorylase Kinase, domain 1"/>
    <property type="match status" value="1"/>
</dbReference>
<keyword evidence="18 24" id="KW-0472">Membrane</keyword>
<dbReference type="FunFam" id="3.80.10.10:FF:000095">
    <property type="entry name" value="LRR receptor-like serine/threonine-protein kinase GSO1"/>
    <property type="match status" value="1"/>
</dbReference>
<comment type="catalytic activity">
    <reaction evidence="21">
        <text>L-threonyl-[protein] + ATP = O-phospho-L-threonyl-[protein] + ADP + H(+)</text>
        <dbReference type="Rhea" id="RHEA:46608"/>
        <dbReference type="Rhea" id="RHEA-COMP:11060"/>
        <dbReference type="Rhea" id="RHEA-COMP:11605"/>
        <dbReference type="ChEBI" id="CHEBI:15378"/>
        <dbReference type="ChEBI" id="CHEBI:30013"/>
        <dbReference type="ChEBI" id="CHEBI:30616"/>
        <dbReference type="ChEBI" id="CHEBI:61977"/>
        <dbReference type="ChEBI" id="CHEBI:456216"/>
        <dbReference type="EC" id="2.7.11.1"/>
    </reaction>
</comment>
<dbReference type="Proteomes" id="UP001604336">
    <property type="component" value="Unassembled WGS sequence"/>
</dbReference>
<organism evidence="27 28">
    <name type="scientific">Abeliophyllum distichum</name>
    <dbReference type="NCBI Taxonomy" id="126358"/>
    <lineage>
        <taxon>Eukaryota</taxon>
        <taxon>Viridiplantae</taxon>
        <taxon>Streptophyta</taxon>
        <taxon>Embryophyta</taxon>
        <taxon>Tracheophyta</taxon>
        <taxon>Spermatophyta</taxon>
        <taxon>Magnoliopsida</taxon>
        <taxon>eudicotyledons</taxon>
        <taxon>Gunneridae</taxon>
        <taxon>Pentapetalae</taxon>
        <taxon>asterids</taxon>
        <taxon>lamiids</taxon>
        <taxon>Lamiales</taxon>
        <taxon>Oleaceae</taxon>
        <taxon>Forsythieae</taxon>
        <taxon>Abeliophyllum</taxon>
    </lineage>
</organism>
<protein>
    <recommendedName>
        <fullName evidence="5">non-specific serine/threonine protein kinase</fullName>
        <ecNumber evidence="5">2.7.11.1</ecNumber>
    </recommendedName>
</protein>
<evidence type="ECO:0000256" key="22">
    <source>
        <dbReference type="ARBA" id="ARBA00048679"/>
    </source>
</evidence>
<keyword evidence="11 24" id="KW-0812">Transmembrane</keyword>
<evidence type="ECO:0000256" key="23">
    <source>
        <dbReference type="PROSITE-ProRule" id="PRU10141"/>
    </source>
</evidence>
<evidence type="ECO:0000259" key="26">
    <source>
        <dbReference type="PROSITE" id="PS50011"/>
    </source>
</evidence>
<proteinExistence type="inferred from homology"/>
<dbReference type="FunFam" id="1.10.510.10:FF:000309">
    <property type="entry name" value="Leucine-rich repeat receptor-like protein kinase"/>
    <property type="match status" value="1"/>
</dbReference>
<evidence type="ECO:0000256" key="1">
    <source>
        <dbReference type="ARBA" id="ARBA00004236"/>
    </source>
</evidence>
<dbReference type="InterPro" id="IPR003591">
    <property type="entry name" value="Leu-rich_rpt_typical-subtyp"/>
</dbReference>
<dbReference type="InterPro" id="IPR001611">
    <property type="entry name" value="Leu-rich_rpt"/>
</dbReference>
<keyword evidence="9" id="KW-0433">Leucine-rich repeat</keyword>
<evidence type="ECO:0000256" key="7">
    <source>
        <dbReference type="ARBA" id="ARBA00022527"/>
    </source>
</evidence>
<comment type="similarity">
    <text evidence="4">Belongs to the RLP family.</text>
</comment>
<evidence type="ECO:0000256" key="16">
    <source>
        <dbReference type="ARBA" id="ARBA00022840"/>
    </source>
</evidence>
<dbReference type="GO" id="GO:0005886">
    <property type="term" value="C:plasma membrane"/>
    <property type="evidence" value="ECO:0007669"/>
    <property type="project" value="UniProtKB-SubCell"/>
</dbReference>
<gene>
    <name evidence="27" type="ORF">Adt_02165</name>
</gene>
<evidence type="ECO:0000256" key="6">
    <source>
        <dbReference type="ARBA" id="ARBA00022475"/>
    </source>
</evidence>
<dbReference type="Pfam" id="PF08263">
    <property type="entry name" value="LRRNT_2"/>
    <property type="match status" value="1"/>
</dbReference>
<dbReference type="SMART" id="SM00369">
    <property type="entry name" value="LRR_TYP"/>
    <property type="match status" value="5"/>
</dbReference>
<evidence type="ECO:0000256" key="19">
    <source>
        <dbReference type="ARBA" id="ARBA00023170"/>
    </source>
</evidence>
<keyword evidence="6" id="KW-1003">Cell membrane</keyword>
<dbReference type="GO" id="GO:0051707">
    <property type="term" value="P:response to other organism"/>
    <property type="evidence" value="ECO:0007669"/>
    <property type="project" value="UniProtKB-ARBA"/>
</dbReference>
<dbReference type="InterPro" id="IPR008271">
    <property type="entry name" value="Ser/Thr_kinase_AS"/>
</dbReference>
<dbReference type="InterPro" id="IPR050647">
    <property type="entry name" value="Plant_LRR-RLKs"/>
</dbReference>
<dbReference type="GO" id="GO:0005524">
    <property type="term" value="F:ATP binding"/>
    <property type="evidence" value="ECO:0007669"/>
    <property type="project" value="UniProtKB-UniRule"/>
</dbReference>
<evidence type="ECO:0000256" key="9">
    <source>
        <dbReference type="ARBA" id="ARBA00022614"/>
    </source>
</evidence>
<dbReference type="Pfam" id="PF00560">
    <property type="entry name" value="LRR_1"/>
    <property type="match status" value="1"/>
</dbReference>
<accession>A0ABD1VV31</accession>
<feature type="transmembrane region" description="Helical" evidence="24">
    <location>
        <begin position="668"/>
        <end position="691"/>
    </location>
</feature>
<dbReference type="EMBL" id="JBFOLK010000001">
    <property type="protein sequence ID" value="KAL2541187.1"/>
    <property type="molecule type" value="Genomic_DNA"/>
</dbReference>
<dbReference type="PROSITE" id="PS00107">
    <property type="entry name" value="PROTEIN_KINASE_ATP"/>
    <property type="match status" value="1"/>
</dbReference>
<dbReference type="InterPro" id="IPR000719">
    <property type="entry name" value="Prot_kinase_dom"/>
</dbReference>
<evidence type="ECO:0000256" key="21">
    <source>
        <dbReference type="ARBA" id="ARBA00047899"/>
    </source>
</evidence>
<feature type="domain" description="Protein kinase" evidence="26">
    <location>
        <begin position="746"/>
        <end position="1017"/>
    </location>
</feature>
<dbReference type="SUPFAM" id="SSF52058">
    <property type="entry name" value="L domain-like"/>
    <property type="match status" value="2"/>
</dbReference>
<comment type="subcellular location">
    <subcellularLocation>
        <location evidence="1">Cell membrane</location>
    </subcellularLocation>
    <subcellularLocation>
        <location evidence="2">Membrane</location>
        <topology evidence="2">Single-pass type I membrane protein</topology>
    </subcellularLocation>
</comment>
<evidence type="ECO:0000256" key="10">
    <source>
        <dbReference type="ARBA" id="ARBA00022679"/>
    </source>
</evidence>
<dbReference type="GO" id="GO:0004674">
    <property type="term" value="F:protein serine/threonine kinase activity"/>
    <property type="evidence" value="ECO:0007669"/>
    <property type="project" value="UniProtKB-KW"/>
</dbReference>
<dbReference type="PRINTS" id="PR00019">
    <property type="entry name" value="LEURICHRPT"/>
</dbReference>
<evidence type="ECO:0000256" key="2">
    <source>
        <dbReference type="ARBA" id="ARBA00004479"/>
    </source>
</evidence>
<dbReference type="PANTHER" id="PTHR48056">
    <property type="entry name" value="LRR RECEPTOR-LIKE SERINE/THREONINE-PROTEIN KINASE-RELATED"/>
    <property type="match status" value="1"/>
</dbReference>
<evidence type="ECO:0000256" key="25">
    <source>
        <dbReference type="SAM" id="SignalP"/>
    </source>
</evidence>
<evidence type="ECO:0000256" key="11">
    <source>
        <dbReference type="ARBA" id="ARBA00022692"/>
    </source>
</evidence>
<evidence type="ECO:0000313" key="28">
    <source>
        <dbReference type="Proteomes" id="UP001604336"/>
    </source>
</evidence>
<dbReference type="FunFam" id="3.30.200.20:FF:000309">
    <property type="entry name" value="Leucine-rich repeat receptor protein kinase MSP1"/>
    <property type="match status" value="1"/>
</dbReference>
<keyword evidence="7" id="KW-0723">Serine/threonine-protein kinase</keyword>
<dbReference type="PROSITE" id="PS00108">
    <property type="entry name" value="PROTEIN_KINASE_ST"/>
    <property type="match status" value="1"/>
</dbReference>
<evidence type="ECO:0000256" key="24">
    <source>
        <dbReference type="SAM" id="Phobius"/>
    </source>
</evidence>
<dbReference type="Gene3D" id="3.80.10.10">
    <property type="entry name" value="Ribonuclease Inhibitor"/>
    <property type="match status" value="3"/>
</dbReference>
<evidence type="ECO:0000256" key="13">
    <source>
        <dbReference type="ARBA" id="ARBA00022737"/>
    </source>
</evidence>
<dbReference type="InterPro" id="IPR011009">
    <property type="entry name" value="Kinase-like_dom_sf"/>
</dbReference>
<dbReference type="InterPro" id="IPR017441">
    <property type="entry name" value="Protein_kinase_ATP_BS"/>
</dbReference>
<dbReference type="GO" id="GO:0006952">
    <property type="term" value="P:defense response"/>
    <property type="evidence" value="ECO:0007669"/>
    <property type="project" value="UniProtKB-ARBA"/>
</dbReference>
<dbReference type="SMART" id="SM00220">
    <property type="entry name" value="S_TKc"/>
    <property type="match status" value="1"/>
</dbReference>
<keyword evidence="17 24" id="KW-1133">Transmembrane helix</keyword>
<evidence type="ECO:0000256" key="8">
    <source>
        <dbReference type="ARBA" id="ARBA00022553"/>
    </source>
</evidence>
<dbReference type="PROSITE" id="PS51450">
    <property type="entry name" value="LRR"/>
    <property type="match status" value="2"/>
</dbReference>
<evidence type="ECO:0000256" key="18">
    <source>
        <dbReference type="ARBA" id="ARBA00023136"/>
    </source>
</evidence>
<dbReference type="InterPro" id="IPR032675">
    <property type="entry name" value="LRR_dom_sf"/>
</dbReference>
<keyword evidence="19 27" id="KW-0675">Receptor</keyword>
<sequence length="1037" mass="114598">MGMLEFYVIFIFVGFSVQAVVLNSQNLTCNPNDLKALEGFLKRLESGIQGWDFNSSSSNCCNWVGITCYSSSSLGVNDSFNSGRVVKLELGKKRLAGSIPESLGDLKQLKTLNLSHNFLKGSIPVSLLHLPNLEILDLSYNDISGLFPNSINLPSIRVLNISENVIQGPVPVGICSNSTRISVLNLGVNHLNGNLPPEIGNCSSLEDLCLASNFFSGGLPDDLFRLPKLLNLALHENRFSGQLSGLIGNLSNLVSADLSLNEFSGNLPDVFNRFGRLNYFSVESNGFTGKIPQSMANSPTITSLSLRNNSFGDIIDLNCSAMTSLVSLDLATNRFHGKIPDNLPSCPRLKTINFARINFAGQIPETFKNFRSLSYLSLSNSSISNLTAALEILQHCRNLTTLVLTLNFRDEAMPSFPRLQFNALKVLVIPSCRLTGMIPQWLNGCKKLRLLDLSWNRMEGTIPPWFGDFQFLFYLDLSNNSFTGEIPKELTRLESLVSGNVSLKDPSLDFPFFLKKNASHGALPYKQILSFPPTLELGNNIFTGPIWPEFGNLKGLHVLDLKCNNLSGSIPSELSGMTSIETLDLSHNSLNGTIPLSLINLSFLSQFSVAYNKLQGAIPTEGQFPTFSSSSFEGNPYLCREHAPYPCPNSNRVPGVSANRSEKSRGTIIAMAVGIGLGTVFLLALMSLIILRACSQKVIDPEKQDADTIEKDLDELGSSSLVILFQNTEANKAISLSDLVKATNDFDQSNIIGCGGFGLVYKAILPDGRRVAIKRLSGEYGQMDREFLAEIETLSRAQHPNLVHLQGYCKYRSDRLLIYSYMENGSLDYWLHEKVDGPSSLDWVRRLQIAQGSARALAYLHQSCEPHILHRDIKSSNILLDENFGARLADFGFARLIYPYDTHVSTDFVGTLGYIPPEYGQAAVATYKGDVYSFGVVLLELLTGKRPMDMCKPKGNRDLISWVIQMKSEKRETEVFDPFIYDKENAEEMLWVLEIACLCLSEIPKMRPSTEQLVSWLDKIDSTSSISSESGKLLSFC</sequence>
<keyword evidence="15" id="KW-0418">Kinase</keyword>
<evidence type="ECO:0000256" key="5">
    <source>
        <dbReference type="ARBA" id="ARBA00012513"/>
    </source>
</evidence>
<keyword evidence="28" id="KW-1185">Reference proteome</keyword>
<keyword evidence="13" id="KW-0677">Repeat</keyword>
<dbReference type="FunFam" id="3.80.10.10:FF:000213">
    <property type="entry name" value="Tyrosine-sulfated glycopeptide receptor 1"/>
    <property type="match status" value="1"/>
</dbReference>
<dbReference type="PANTHER" id="PTHR48056:SF18">
    <property type="entry name" value="NON-SPECIFIC SERINE_THREONINE PROTEIN KINASE"/>
    <property type="match status" value="1"/>
</dbReference>
<comment type="similarity">
    <text evidence="3">Belongs to the protein kinase superfamily. Ser/Thr protein kinase family.</text>
</comment>
<feature type="signal peptide" evidence="25">
    <location>
        <begin position="1"/>
        <end position="19"/>
    </location>
</feature>
<keyword evidence="8" id="KW-0597">Phosphoprotein</keyword>
<dbReference type="SUPFAM" id="SSF56112">
    <property type="entry name" value="Protein kinase-like (PK-like)"/>
    <property type="match status" value="1"/>
</dbReference>
<comment type="catalytic activity">
    <reaction evidence="22">
        <text>L-seryl-[protein] + ATP = O-phospho-L-seryl-[protein] + ADP + H(+)</text>
        <dbReference type="Rhea" id="RHEA:17989"/>
        <dbReference type="Rhea" id="RHEA-COMP:9863"/>
        <dbReference type="Rhea" id="RHEA-COMP:11604"/>
        <dbReference type="ChEBI" id="CHEBI:15378"/>
        <dbReference type="ChEBI" id="CHEBI:29999"/>
        <dbReference type="ChEBI" id="CHEBI:30616"/>
        <dbReference type="ChEBI" id="CHEBI:83421"/>
        <dbReference type="ChEBI" id="CHEBI:456216"/>
        <dbReference type="EC" id="2.7.11.1"/>
    </reaction>
</comment>
<keyword evidence="20" id="KW-0325">Glycoprotein</keyword>
<dbReference type="InterPro" id="IPR013210">
    <property type="entry name" value="LRR_N_plant-typ"/>
</dbReference>
<evidence type="ECO:0000313" key="27">
    <source>
        <dbReference type="EMBL" id="KAL2541187.1"/>
    </source>
</evidence>
<dbReference type="PROSITE" id="PS50011">
    <property type="entry name" value="PROTEIN_KINASE_DOM"/>
    <property type="match status" value="1"/>
</dbReference>
<dbReference type="Gene3D" id="1.10.510.10">
    <property type="entry name" value="Transferase(Phosphotransferase) domain 1"/>
    <property type="match status" value="1"/>
</dbReference>
<comment type="caution">
    <text evidence="27">The sequence shown here is derived from an EMBL/GenBank/DDBJ whole genome shotgun (WGS) entry which is preliminary data.</text>
</comment>
<evidence type="ECO:0000256" key="17">
    <source>
        <dbReference type="ARBA" id="ARBA00022989"/>
    </source>
</evidence>
<evidence type="ECO:0000256" key="4">
    <source>
        <dbReference type="ARBA" id="ARBA00009592"/>
    </source>
</evidence>
<feature type="chain" id="PRO_5044885923" description="non-specific serine/threonine protein kinase" evidence="25">
    <location>
        <begin position="20"/>
        <end position="1037"/>
    </location>
</feature>
<evidence type="ECO:0000256" key="14">
    <source>
        <dbReference type="ARBA" id="ARBA00022741"/>
    </source>
</evidence>
<name>A0ABD1VV31_9LAMI</name>
<dbReference type="Pfam" id="PF13855">
    <property type="entry name" value="LRR_8"/>
    <property type="match status" value="3"/>
</dbReference>
<dbReference type="AlphaFoldDB" id="A0ABD1VV31"/>
<dbReference type="Pfam" id="PF00069">
    <property type="entry name" value="Pkinase"/>
    <property type="match status" value="1"/>
</dbReference>
<keyword evidence="16 23" id="KW-0067">ATP-binding</keyword>